<name>A0A7R8UQJ9_HERIL</name>
<dbReference type="InParanoid" id="A0A7R8UQJ9"/>
<dbReference type="AlphaFoldDB" id="A0A7R8UQJ9"/>
<dbReference type="Proteomes" id="UP000594454">
    <property type="component" value="Chromosome 3"/>
</dbReference>
<sequence>MGMDPPSPTPFRYPRKTDWMMYKIELSAQVTIPGKRMKSIAGIEKTTQMITTSMREAFEESCPLNMGKTPWWNSDLAKQKRTTRMLLNRALTCDSSASWNRYKEAQKALKKSIGPAKRSPWRRFCEEINSLEATLKLKRILVKERSRNCVISVYRTGGTAMKKRETICLKCTFQAASKI</sequence>
<reference evidence="1 2" key="1">
    <citation type="submission" date="2020-11" db="EMBL/GenBank/DDBJ databases">
        <authorList>
            <person name="Wallbank WR R."/>
            <person name="Pardo Diaz C."/>
            <person name="Kozak K."/>
            <person name="Martin S."/>
            <person name="Jiggins C."/>
            <person name="Moest M."/>
            <person name="Warren A I."/>
            <person name="Generalovic N T."/>
            <person name="Byers J.R.P. K."/>
            <person name="Montejo-Kovacevich G."/>
            <person name="Yen C E."/>
        </authorList>
    </citation>
    <scope>NUCLEOTIDE SEQUENCE [LARGE SCALE GENOMIC DNA]</scope>
</reference>
<dbReference type="EMBL" id="LR899011">
    <property type="protein sequence ID" value="CAD7084218.1"/>
    <property type="molecule type" value="Genomic_DNA"/>
</dbReference>
<accession>A0A7R8UQJ9</accession>
<evidence type="ECO:0000313" key="2">
    <source>
        <dbReference type="Proteomes" id="UP000594454"/>
    </source>
</evidence>
<protein>
    <submittedName>
        <fullName evidence="1">Uncharacterized protein</fullName>
    </submittedName>
</protein>
<organism evidence="1 2">
    <name type="scientific">Hermetia illucens</name>
    <name type="common">Black soldier fly</name>
    <dbReference type="NCBI Taxonomy" id="343691"/>
    <lineage>
        <taxon>Eukaryota</taxon>
        <taxon>Metazoa</taxon>
        <taxon>Ecdysozoa</taxon>
        <taxon>Arthropoda</taxon>
        <taxon>Hexapoda</taxon>
        <taxon>Insecta</taxon>
        <taxon>Pterygota</taxon>
        <taxon>Neoptera</taxon>
        <taxon>Endopterygota</taxon>
        <taxon>Diptera</taxon>
        <taxon>Brachycera</taxon>
        <taxon>Stratiomyomorpha</taxon>
        <taxon>Stratiomyidae</taxon>
        <taxon>Hermetiinae</taxon>
        <taxon>Hermetia</taxon>
    </lineage>
</organism>
<proteinExistence type="predicted"/>
<evidence type="ECO:0000313" key="1">
    <source>
        <dbReference type="EMBL" id="CAD7084218.1"/>
    </source>
</evidence>
<keyword evidence="2" id="KW-1185">Reference proteome</keyword>
<gene>
    <name evidence="1" type="ORF">HERILL_LOCUS7125</name>
</gene>